<sequence>PISKATEEEMKALQDAGTISLVRINKG</sequence>
<evidence type="ECO:0000313" key="1">
    <source>
        <dbReference type="EMBL" id="KKL04850.1"/>
    </source>
</evidence>
<reference evidence="1" key="1">
    <citation type="journal article" date="2015" name="Nature">
        <title>Complex archaea that bridge the gap between prokaryotes and eukaryotes.</title>
        <authorList>
            <person name="Spang A."/>
            <person name="Saw J.H."/>
            <person name="Jorgensen S.L."/>
            <person name="Zaremba-Niedzwiedzka K."/>
            <person name="Martijn J."/>
            <person name="Lind A.E."/>
            <person name="van Eijk R."/>
            <person name="Schleper C."/>
            <person name="Guy L."/>
            <person name="Ettema T.J."/>
        </authorList>
    </citation>
    <scope>NUCLEOTIDE SEQUENCE</scope>
</reference>
<dbReference type="EMBL" id="LAZR01044362">
    <property type="protein sequence ID" value="KKL04850.1"/>
    <property type="molecule type" value="Genomic_DNA"/>
</dbReference>
<dbReference type="AlphaFoldDB" id="A0A0F9A5V4"/>
<protein>
    <submittedName>
        <fullName evidence="1">Uncharacterized protein</fullName>
    </submittedName>
</protein>
<accession>A0A0F9A5V4</accession>
<name>A0A0F9A5V4_9ZZZZ</name>
<gene>
    <name evidence="1" type="ORF">LCGC14_2611990</name>
</gene>
<comment type="caution">
    <text evidence="1">The sequence shown here is derived from an EMBL/GenBank/DDBJ whole genome shotgun (WGS) entry which is preliminary data.</text>
</comment>
<feature type="non-terminal residue" evidence="1">
    <location>
        <position position="1"/>
    </location>
</feature>
<proteinExistence type="predicted"/>
<organism evidence="1">
    <name type="scientific">marine sediment metagenome</name>
    <dbReference type="NCBI Taxonomy" id="412755"/>
    <lineage>
        <taxon>unclassified sequences</taxon>
        <taxon>metagenomes</taxon>
        <taxon>ecological metagenomes</taxon>
    </lineage>
</organism>